<dbReference type="PANTHER" id="PTHR43500:SF1">
    <property type="entry name" value="CYSTATHIONINE BETA-LYASE-RELATED"/>
    <property type="match status" value="1"/>
</dbReference>
<accession>A0ABT4LTK2</accession>
<dbReference type="GO" id="GO:0047804">
    <property type="term" value="F:cysteine-S-conjugate beta-lyase activity"/>
    <property type="evidence" value="ECO:0007669"/>
    <property type="project" value="UniProtKB-EC"/>
</dbReference>
<dbReference type="EMBL" id="JAPWGW010000002">
    <property type="protein sequence ID" value="MCZ4297702.1"/>
    <property type="molecule type" value="Genomic_DNA"/>
</dbReference>
<evidence type="ECO:0000313" key="8">
    <source>
        <dbReference type="EMBL" id="MCZ4297702.1"/>
    </source>
</evidence>
<evidence type="ECO:0000256" key="5">
    <source>
        <dbReference type="ARBA" id="ARBA00047517"/>
    </source>
</evidence>
<evidence type="ECO:0000256" key="1">
    <source>
        <dbReference type="ARBA" id="ARBA00001933"/>
    </source>
</evidence>
<dbReference type="InterPro" id="IPR015421">
    <property type="entry name" value="PyrdxlP-dep_Trfase_major"/>
</dbReference>
<comment type="caution">
    <text evidence="8">The sequence shown here is derived from an EMBL/GenBank/DDBJ whole genome shotgun (WGS) entry which is preliminary data.</text>
</comment>
<dbReference type="InterPro" id="IPR015422">
    <property type="entry name" value="PyrdxlP-dep_Trfase_small"/>
</dbReference>
<dbReference type="Pfam" id="PF01053">
    <property type="entry name" value="Cys_Met_Meta_PP"/>
    <property type="match status" value="1"/>
</dbReference>
<dbReference type="PIRSF" id="PIRSF001434">
    <property type="entry name" value="CGS"/>
    <property type="match status" value="1"/>
</dbReference>
<evidence type="ECO:0000256" key="7">
    <source>
        <dbReference type="SAM" id="MobiDB-lite"/>
    </source>
</evidence>
<dbReference type="NCBIfam" id="TIGR01324">
    <property type="entry name" value="cysta_beta_ly_B"/>
    <property type="match status" value="1"/>
</dbReference>
<keyword evidence="9" id="KW-1185">Reference proteome</keyword>
<dbReference type="EC" id="4.4.1.13" evidence="8"/>
<evidence type="ECO:0000256" key="6">
    <source>
        <dbReference type="RuleBase" id="RU362118"/>
    </source>
</evidence>
<organism evidence="8 9">
    <name type="scientific">Henriciella marina</name>
    <dbReference type="NCBI Taxonomy" id="453851"/>
    <lineage>
        <taxon>Bacteria</taxon>
        <taxon>Pseudomonadati</taxon>
        <taxon>Pseudomonadota</taxon>
        <taxon>Alphaproteobacteria</taxon>
        <taxon>Hyphomonadales</taxon>
        <taxon>Hyphomonadaceae</taxon>
        <taxon>Henriciella</taxon>
    </lineage>
</organism>
<dbReference type="Gene3D" id="3.40.640.10">
    <property type="entry name" value="Type I PLP-dependent aspartate aminotransferase-like (Major domain)"/>
    <property type="match status" value="1"/>
</dbReference>
<reference evidence="8" key="1">
    <citation type="submission" date="2022-12" db="EMBL/GenBank/DDBJ databases">
        <title>Bacterial isolates from different developmental stages of Nematostella vectensis.</title>
        <authorList>
            <person name="Fraune S."/>
        </authorList>
    </citation>
    <scope>NUCLEOTIDE SEQUENCE</scope>
    <source>
        <strain evidence="8">G21632-S1</strain>
    </source>
</reference>
<dbReference type="SUPFAM" id="SSF53383">
    <property type="entry name" value="PLP-dependent transferases"/>
    <property type="match status" value="1"/>
</dbReference>
<sequence length="386" mass="41912">MKLPTRLIHNRKGNPERRTVNPPVERASTVLLPDRQSLYGGGTGYGRMGLSVHRELEAALCELEGGKYARLTPSGLSACAVAIASVVEAGDHVLLSDSVYGPTRRFCEKRLPTMGVSAARFNPRDPEALKAAITPETRLIVLESPGSLTFEISDTPAIVEIARKTGITTVMDNTWGAGVFYRPLDLGVDISLQALTKYVVGHADAFGGAVVTNDKRHAAAIEALTEDWGISLGPDDAYAALRGTRTLGTRLKAHEASALEIANWLETQDDVSLIIHPALPNHPDHEIWKRDFSGSCGLFGFLLDAPKDPHVDAFLSALKLFKMGFSWGGFESLIIPCDEQLTRLPKDWTQARQGRLVRLHAGLEDTADLIADLAHAFAVLHDVKNT</sequence>
<proteinExistence type="inferred from homology"/>
<gene>
    <name evidence="8" type="primary">metC</name>
    <name evidence="8" type="ORF">O4G74_06480</name>
</gene>
<evidence type="ECO:0000313" key="9">
    <source>
        <dbReference type="Proteomes" id="UP001083770"/>
    </source>
</evidence>
<name>A0ABT4LTK2_9PROT</name>
<evidence type="ECO:0000256" key="2">
    <source>
        <dbReference type="ARBA" id="ARBA00009077"/>
    </source>
</evidence>
<dbReference type="InterPro" id="IPR000277">
    <property type="entry name" value="Cys/Met-Metab_PyrdxlP-dep_enz"/>
</dbReference>
<keyword evidence="4 8" id="KW-0456">Lyase</keyword>
<evidence type="ECO:0000256" key="4">
    <source>
        <dbReference type="ARBA" id="ARBA00023239"/>
    </source>
</evidence>
<dbReference type="RefSeq" id="WP_269401831.1">
    <property type="nucleotide sequence ID" value="NZ_JAPWGW010000002.1"/>
</dbReference>
<feature type="region of interest" description="Disordered" evidence="7">
    <location>
        <begin position="1"/>
        <end position="21"/>
    </location>
</feature>
<comment type="similarity">
    <text evidence="2 6">Belongs to the trans-sulfuration enzymes family.</text>
</comment>
<dbReference type="InterPro" id="IPR006233">
    <property type="entry name" value="Cys_b_lyase_bac"/>
</dbReference>
<evidence type="ECO:0000256" key="3">
    <source>
        <dbReference type="ARBA" id="ARBA00022898"/>
    </source>
</evidence>
<dbReference type="InterPro" id="IPR015424">
    <property type="entry name" value="PyrdxlP-dep_Trfase"/>
</dbReference>
<comment type="cofactor">
    <cofactor evidence="1 6">
        <name>pyridoxal 5'-phosphate</name>
        <dbReference type="ChEBI" id="CHEBI:597326"/>
    </cofactor>
</comment>
<protein>
    <submittedName>
        <fullName evidence="8">Cystathionine beta-lyase</fullName>
        <ecNumber evidence="8">4.4.1.13</ecNumber>
    </submittedName>
</protein>
<keyword evidence="3 6" id="KW-0663">Pyridoxal phosphate</keyword>
<dbReference type="Proteomes" id="UP001083770">
    <property type="component" value="Unassembled WGS sequence"/>
</dbReference>
<dbReference type="PANTHER" id="PTHR43500">
    <property type="entry name" value="CYSTATHIONINE BETA-LYASE-RELATED"/>
    <property type="match status" value="1"/>
</dbReference>
<comment type="catalytic activity">
    <reaction evidence="5">
        <text>L,L-cystathionine + H2O = L-homocysteine + pyruvate + NH4(+)</text>
        <dbReference type="Rhea" id="RHEA:13965"/>
        <dbReference type="ChEBI" id="CHEBI:15361"/>
        <dbReference type="ChEBI" id="CHEBI:15377"/>
        <dbReference type="ChEBI" id="CHEBI:28938"/>
        <dbReference type="ChEBI" id="CHEBI:58161"/>
        <dbReference type="ChEBI" id="CHEBI:58199"/>
    </reaction>
</comment>
<dbReference type="Gene3D" id="3.90.1150.10">
    <property type="entry name" value="Aspartate Aminotransferase, domain 1"/>
    <property type="match status" value="1"/>
</dbReference>